<feature type="domain" description="Cystatin" evidence="2">
    <location>
        <begin position="26"/>
        <end position="88"/>
    </location>
</feature>
<dbReference type="InterPro" id="IPR000010">
    <property type="entry name" value="Cystatin_dom"/>
</dbReference>
<dbReference type="CDD" id="cd00042">
    <property type="entry name" value="CY"/>
    <property type="match status" value="1"/>
</dbReference>
<dbReference type="Gene3D" id="3.10.450.10">
    <property type="match status" value="1"/>
</dbReference>
<evidence type="ECO:0000256" key="1">
    <source>
        <dbReference type="SAM" id="SignalP"/>
    </source>
</evidence>
<evidence type="ECO:0000313" key="3">
    <source>
        <dbReference type="Proteomes" id="UP000887574"/>
    </source>
</evidence>
<dbReference type="SUPFAM" id="SSF54403">
    <property type="entry name" value="Cystatin/monellin"/>
    <property type="match status" value="1"/>
</dbReference>
<dbReference type="GO" id="GO:0004869">
    <property type="term" value="F:cysteine-type endopeptidase inhibitor activity"/>
    <property type="evidence" value="ECO:0007669"/>
    <property type="project" value="InterPro"/>
</dbReference>
<keyword evidence="3" id="KW-1185">Reference proteome</keyword>
<dbReference type="WBParaSite" id="jg5504">
    <property type="protein sequence ID" value="jg5504"/>
    <property type="gene ID" value="jg5504"/>
</dbReference>
<keyword evidence="1" id="KW-0732">Signal</keyword>
<evidence type="ECO:0000259" key="2">
    <source>
        <dbReference type="Pfam" id="PF00031"/>
    </source>
</evidence>
<proteinExistence type="predicted"/>
<dbReference type="AlphaFoldDB" id="A0A915EHU1"/>
<dbReference type="InterPro" id="IPR046350">
    <property type="entry name" value="Cystatin_sf"/>
</dbReference>
<organism evidence="3 4">
    <name type="scientific">Ditylenchus dipsaci</name>
    <dbReference type="NCBI Taxonomy" id="166011"/>
    <lineage>
        <taxon>Eukaryota</taxon>
        <taxon>Metazoa</taxon>
        <taxon>Ecdysozoa</taxon>
        <taxon>Nematoda</taxon>
        <taxon>Chromadorea</taxon>
        <taxon>Rhabditida</taxon>
        <taxon>Tylenchina</taxon>
        <taxon>Tylenchomorpha</taxon>
        <taxon>Sphaerularioidea</taxon>
        <taxon>Anguinidae</taxon>
        <taxon>Anguininae</taxon>
        <taxon>Ditylenchus</taxon>
    </lineage>
</organism>
<sequence length="109" mass="12051">MQKCLIFLLGLCLVVNVADSKAIYEDVELDSPGIEKIANKVVEDLNDSCDSGQFSLLEIVSAKEQKARGGVNNKLELMLKRSDCSPQQYSVQVFESFDETLGELHIQGI</sequence>
<evidence type="ECO:0000313" key="4">
    <source>
        <dbReference type="WBParaSite" id="jg5504"/>
    </source>
</evidence>
<dbReference type="Pfam" id="PF00031">
    <property type="entry name" value="Cystatin"/>
    <property type="match status" value="1"/>
</dbReference>
<feature type="signal peptide" evidence="1">
    <location>
        <begin position="1"/>
        <end position="20"/>
    </location>
</feature>
<feature type="chain" id="PRO_5037272267" evidence="1">
    <location>
        <begin position="21"/>
        <end position="109"/>
    </location>
</feature>
<accession>A0A915EHU1</accession>
<dbReference type="Proteomes" id="UP000887574">
    <property type="component" value="Unplaced"/>
</dbReference>
<protein>
    <submittedName>
        <fullName evidence="4">Cystatin domain-containing protein</fullName>
    </submittedName>
</protein>
<reference evidence="4" key="1">
    <citation type="submission" date="2022-11" db="UniProtKB">
        <authorList>
            <consortium name="WormBaseParasite"/>
        </authorList>
    </citation>
    <scope>IDENTIFICATION</scope>
</reference>
<name>A0A915EHU1_9BILA</name>